<keyword evidence="2" id="KW-1185">Reference proteome</keyword>
<evidence type="ECO:0000313" key="1">
    <source>
        <dbReference type="EMBL" id="WAR10010.1"/>
    </source>
</evidence>
<sequence>MLCKGACINASEIFDVKFGMRRDFRRKKGSQPGCEEIHIKKRQIFVTQNAINEDTELILDMLPKISNNSLPTLTCVITIKSATEVV</sequence>
<dbReference type="EMBL" id="CP111018">
    <property type="protein sequence ID" value="WAR10010.1"/>
    <property type="molecule type" value="Genomic_DNA"/>
</dbReference>
<reference evidence="1" key="1">
    <citation type="submission" date="2022-11" db="EMBL/GenBank/DDBJ databases">
        <title>Centuries of genome instability and evolution in soft-shell clam transmissible cancer (bioRxiv).</title>
        <authorList>
            <person name="Hart S.F.M."/>
            <person name="Yonemitsu M.A."/>
            <person name="Giersch R.M."/>
            <person name="Beal B.F."/>
            <person name="Arriagada G."/>
            <person name="Davis B.W."/>
            <person name="Ostrander E.A."/>
            <person name="Goff S.P."/>
            <person name="Metzger M.J."/>
        </authorList>
    </citation>
    <scope>NUCLEOTIDE SEQUENCE</scope>
    <source>
        <strain evidence="1">MELC-2E11</strain>
        <tissue evidence="1">Siphon/mantle</tissue>
    </source>
</reference>
<gene>
    <name evidence="1" type="ORF">MAR_035086</name>
</gene>
<name>A0ABY7EJ44_MYAAR</name>
<accession>A0ABY7EJ44</accession>
<proteinExistence type="predicted"/>
<evidence type="ECO:0000313" key="2">
    <source>
        <dbReference type="Proteomes" id="UP001164746"/>
    </source>
</evidence>
<organism evidence="1 2">
    <name type="scientific">Mya arenaria</name>
    <name type="common">Soft-shell clam</name>
    <dbReference type="NCBI Taxonomy" id="6604"/>
    <lineage>
        <taxon>Eukaryota</taxon>
        <taxon>Metazoa</taxon>
        <taxon>Spiralia</taxon>
        <taxon>Lophotrochozoa</taxon>
        <taxon>Mollusca</taxon>
        <taxon>Bivalvia</taxon>
        <taxon>Autobranchia</taxon>
        <taxon>Heteroconchia</taxon>
        <taxon>Euheterodonta</taxon>
        <taxon>Imparidentia</taxon>
        <taxon>Neoheterodontei</taxon>
        <taxon>Myida</taxon>
        <taxon>Myoidea</taxon>
        <taxon>Myidae</taxon>
        <taxon>Mya</taxon>
    </lineage>
</organism>
<protein>
    <submittedName>
        <fullName evidence="1">Uncharacterized protein</fullName>
    </submittedName>
</protein>
<dbReference type="Proteomes" id="UP001164746">
    <property type="component" value="Chromosome 7"/>
</dbReference>